<feature type="domain" description="Glycosyl hydrolase family 32 N-terminal" evidence="4">
    <location>
        <begin position="98"/>
        <end position="371"/>
    </location>
</feature>
<dbReference type="InterPro" id="IPR013148">
    <property type="entry name" value="Glyco_hydro_32_N"/>
</dbReference>
<dbReference type="GO" id="GO:0005987">
    <property type="term" value="P:sucrose catabolic process"/>
    <property type="evidence" value="ECO:0007669"/>
    <property type="project" value="TreeGrafter"/>
</dbReference>
<proteinExistence type="inferred from homology"/>
<evidence type="ECO:0000313" key="6">
    <source>
        <dbReference type="Proteomes" id="UP000824007"/>
    </source>
</evidence>
<evidence type="ECO:0000256" key="1">
    <source>
        <dbReference type="ARBA" id="ARBA00009902"/>
    </source>
</evidence>
<dbReference type="EMBL" id="DXDD01000143">
    <property type="protein sequence ID" value="HIY61339.1"/>
    <property type="molecule type" value="Genomic_DNA"/>
</dbReference>
<accession>A0A9D1YRQ8</accession>
<reference evidence="5" key="2">
    <citation type="submission" date="2021-04" db="EMBL/GenBank/DDBJ databases">
        <authorList>
            <person name="Gilroy R."/>
        </authorList>
    </citation>
    <scope>NUCLEOTIDE SEQUENCE</scope>
    <source>
        <strain evidence="5">ChiSxjej3B15-24422</strain>
    </source>
</reference>
<dbReference type="SMART" id="SM00640">
    <property type="entry name" value="Glyco_32"/>
    <property type="match status" value="1"/>
</dbReference>
<evidence type="ECO:0000256" key="2">
    <source>
        <dbReference type="ARBA" id="ARBA00022801"/>
    </source>
</evidence>
<evidence type="ECO:0000256" key="3">
    <source>
        <dbReference type="ARBA" id="ARBA00023295"/>
    </source>
</evidence>
<evidence type="ECO:0000259" key="4">
    <source>
        <dbReference type="Pfam" id="PF00251"/>
    </source>
</evidence>
<evidence type="ECO:0000313" key="5">
    <source>
        <dbReference type="EMBL" id="HIY61339.1"/>
    </source>
</evidence>
<dbReference type="GO" id="GO:0005737">
    <property type="term" value="C:cytoplasm"/>
    <property type="evidence" value="ECO:0007669"/>
    <property type="project" value="TreeGrafter"/>
</dbReference>
<dbReference type="InterPro" id="IPR001362">
    <property type="entry name" value="Glyco_hydro_32"/>
</dbReference>
<comment type="similarity">
    <text evidence="1">Belongs to the glycosyl hydrolase 32 family.</text>
</comment>
<dbReference type="AlphaFoldDB" id="A0A9D1YRQ8"/>
<dbReference type="InterPro" id="IPR023296">
    <property type="entry name" value="Glyco_hydro_beta-prop_sf"/>
</dbReference>
<organism evidence="5 6">
    <name type="scientific">Candidatus Eisenbergiella pullistercoris</name>
    <dbReference type="NCBI Taxonomy" id="2838555"/>
    <lineage>
        <taxon>Bacteria</taxon>
        <taxon>Bacillati</taxon>
        <taxon>Bacillota</taxon>
        <taxon>Clostridia</taxon>
        <taxon>Lachnospirales</taxon>
        <taxon>Lachnospiraceae</taxon>
        <taxon>Eisenbergiella</taxon>
    </lineage>
</organism>
<reference evidence="5" key="1">
    <citation type="journal article" date="2021" name="PeerJ">
        <title>Extensive microbial diversity within the chicken gut microbiome revealed by metagenomics and culture.</title>
        <authorList>
            <person name="Gilroy R."/>
            <person name="Ravi A."/>
            <person name="Getino M."/>
            <person name="Pursley I."/>
            <person name="Horton D.L."/>
            <person name="Alikhan N.F."/>
            <person name="Baker D."/>
            <person name="Gharbi K."/>
            <person name="Hall N."/>
            <person name="Watson M."/>
            <person name="Adriaenssens E.M."/>
            <person name="Foster-Nyarko E."/>
            <person name="Jarju S."/>
            <person name="Secka A."/>
            <person name="Antonio M."/>
            <person name="Oren A."/>
            <person name="Chaudhuri R.R."/>
            <person name="La Ragione R."/>
            <person name="Hildebrand F."/>
            <person name="Pallen M.J."/>
        </authorList>
    </citation>
    <scope>NUCLEOTIDE SEQUENCE</scope>
    <source>
        <strain evidence="5">ChiSxjej3B15-24422</strain>
    </source>
</reference>
<keyword evidence="2 5" id="KW-0378">Hydrolase</keyword>
<dbReference type="Pfam" id="PF00251">
    <property type="entry name" value="Glyco_hydro_32N"/>
    <property type="match status" value="1"/>
</dbReference>
<comment type="caution">
    <text evidence="5">The sequence shown here is derived from an EMBL/GenBank/DDBJ whole genome shotgun (WGS) entry which is preliminary data.</text>
</comment>
<sequence>MKKSVRINRKYLLIPICAEKETKTVSFSVPEGKAFEFQIPVSGDEEGFYAFHYYAPLNVEKYAGKKMLVEGDVPEGFLDALCLSDSVPQICQSHPLIHFTADTGWINDPNGLLYQDGTYHLYYQHNPFDTRWENMCWGHAVSTDLLHWERKGTILYPNEDGTVYSGSGIVNEKGLLGLDCEAQIYFYTCAGNKSEWSRGKTFTQRIAYSTDGGETLQRMEGAAVRQLAEENRDPKVYWHEESGAYYMVLYLRENDFAVLRSRDLKNWKRTQTLTLDKAWECPDLRRLPVEGGGEKWVFYSADGYYFTGEFDGFEFKPDGTRRKMWKTEIPYAAQTVWGTQDVILIPWLRMQNKNKLYTGAMGLPRKLSLVRREEGYRIRLTPTESFLQARSAVHSSVGEGKVFCMSQRDGALEICIHMDRPGDFSVSLYGTPISYAADCGRLAVGEQVCSIGKNLNDFSLLADGEILEASAQNGLVLAVLELPADRKRGNVTVEVSQKAAVDIYRID</sequence>
<dbReference type="Gene3D" id="2.115.10.20">
    <property type="entry name" value="Glycosyl hydrolase domain, family 43"/>
    <property type="match status" value="1"/>
</dbReference>
<dbReference type="PANTHER" id="PTHR42800:SF1">
    <property type="entry name" value="EXOINULINASE INUD (AFU_ORTHOLOGUE AFUA_5G00480)"/>
    <property type="match status" value="1"/>
</dbReference>
<dbReference type="CDD" id="cd18622">
    <property type="entry name" value="GH32_Inu-like"/>
    <property type="match status" value="1"/>
</dbReference>
<dbReference type="Proteomes" id="UP000824007">
    <property type="component" value="Unassembled WGS sequence"/>
</dbReference>
<keyword evidence="3" id="KW-0326">Glycosidase</keyword>
<name>A0A9D1YRQ8_9FIRM</name>
<dbReference type="SUPFAM" id="SSF75005">
    <property type="entry name" value="Arabinanase/levansucrase/invertase"/>
    <property type="match status" value="1"/>
</dbReference>
<dbReference type="GO" id="GO:0004575">
    <property type="term" value="F:sucrose alpha-glucosidase activity"/>
    <property type="evidence" value="ECO:0007669"/>
    <property type="project" value="TreeGrafter"/>
</dbReference>
<protein>
    <submittedName>
        <fullName evidence="5">Glycoside hydrolase family 32 protein</fullName>
    </submittedName>
</protein>
<gene>
    <name evidence="5" type="ORF">H9831_11790</name>
</gene>
<dbReference type="PANTHER" id="PTHR42800">
    <property type="entry name" value="EXOINULINASE INUD (AFU_ORTHOLOGUE AFUA_5G00480)"/>
    <property type="match status" value="1"/>
</dbReference>